<dbReference type="EMBL" id="JACEHE010000036">
    <property type="protein sequence ID" value="MBA2950979.1"/>
    <property type="molecule type" value="Genomic_DNA"/>
</dbReference>
<evidence type="ECO:0000313" key="3">
    <source>
        <dbReference type="Proteomes" id="UP000545761"/>
    </source>
</evidence>
<feature type="domain" description="Integrase catalytic" evidence="1">
    <location>
        <begin position="14"/>
        <end position="40"/>
    </location>
</feature>
<protein>
    <submittedName>
        <fullName evidence="2">IS3 family transposase</fullName>
    </submittedName>
</protein>
<dbReference type="AlphaFoldDB" id="A0A7W0DV40"/>
<gene>
    <name evidence="2" type="ORF">H1D24_35830</name>
</gene>
<reference evidence="2 3" key="1">
    <citation type="submission" date="2020-07" db="EMBL/GenBank/DDBJ databases">
        <title>Streptomyces isolated from Indian soil.</title>
        <authorList>
            <person name="Mandal S."/>
            <person name="Maiti P.K."/>
        </authorList>
    </citation>
    <scope>NUCLEOTIDE SEQUENCE [LARGE SCALE GENOMIC DNA]</scope>
    <source>
        <strain evidence="2 3">PSKA28</strain>
    </source>
</reference>
<name>A0A7W0DV40_9ACTN</name>
<proteinExistence type="predicted"/>
<dbReference type="RefSeq" id="WP_181661915.1">
    <property type="nucleotide sequence ID" value="NZ_JACEHE010000036.1"/>
</dbReference>
<organism evidence="2 3">
    <name type="scientific">Streptomyces himalayensis subsp. himalayensis</name>
    <dbReference type="NCBI Taxonomy" id="2756131"/>
    <lineage>
        <taxon>Bacteria</taxon>
        <taxon>Bacillati</taxon>
        <taxon>Actinomycetota</taxon>
        <taxon>Actinomycetes</taxon>
        <taxon>Kitasatosporales</taxon>
        <taxon>Streptomycetaceae</taxon>
        <taxon>Streptomyces</taxon>
        <taxon>Streptomyces himalayensis</taxon>
    </lineage>
</organism>
<dbReference type="Proteomes" id="UP000545761">
    <property type="component" value="Unassembled WGS sequence"/>
</dbReference>
<dbReference type="GO" id="GO:0015074">
    <property type="term" value="P:DNA integration"/>
    <property type="evidence" value="ECO:0007669"/>
    <property type="project" value="InterPro"/>
</dbReference>
<evidence type="ECO:0000259" key="1">
    <source>
        <dbReference type="Pfam" id="PF13333"/>
    </source>
</evidence>
<evidence type="ECO:0000313" key="2">
    <source>
        <dbReference type="EMBL" id="MBA2950979.1"/>
    </source>
</evidence>
<dbReference type="InterPro" id="IPR001584">
    <property type="entry name" value="Integrase_cat-core"/>
</dbReference>
<dbReference type="Pfam" id="PF13333">
    <property type="entry name" value="rve_2"/>
    <property type="match status" value="1"/>
</dbReference>
<sequence>MAKAVVRRARLWILIKTECVRGRVFATRAEANFALFEYIDG</sequence>
<accession>A0A7W0DV40</accession>
<comment type="caution">
    <text evidence="2">The sequence shown here is derived from an EMBL/GenBank/DDBJ whole genome shotgun (WGS) entry which is preliminary data.</text>
</comment>